<dbReference type="EMBL" id="CP090891">
    <property type="protein sequence ID" value="ULU12457.1"/>
    <property type="molecule type" value="Genomic_DNA"/>
</dbReference>
<reference evidence="2 3" key="1">
    <citation type="submission" date="2022-05" db="EMBL/GenBank/DDBJ databases">
        <title>Chromosome-level reference genomes for two strains of Caenorhabditis briggsae: an improved platform for comparative genomics.</title>
        <authorList>
            <person name="Stevens L."/>
            <person name="Andersen E.C."/>
        </authorList>
    </citation>
    <scope>NUCLEOTIDE SEQUENCE [LARGE SCALE GENOMIC DNA]</scope>
    <source>
        <strain evidence="2">QX1410_ONT</strain>
        <tissue evidence="2">Whole-organism</tissue>
    </source>
</reference>
<feature type="compositionally biased region" description="Basic and acidic residues" evidence="1">
    <location>
        <begin position="22"/>
        <end position="42"/>
    </location>
</feature>
<dbReference type="AlphaFoldDB" id="A0AAE9IZI6"/>
<accession>A0AAE9IZI6</accession>
<evidence type="ECO:0000313" key="3">
    <source>
        <dbReference type="Proteomes" id="UP000827892"/>
    </source>
</evidence>
<organism evidence="2 3">
    <name type="scientific">Caenorhabditis briggsae</name>
    <dbReference type="NCBI Taxonomy" id="6238"/>
    <lineage>
        <taxon>Eukaryota</taxon>
        <taxon>Metazoa</taxon>
        <taxon>Ecdysozoa</taxon>
        <taxon>Nematoda</taxon>
        <taxon>Chromadorea</taxon>
        <taxon>Rhabditida</taxon>
        <taxon>Rhabditina</taxon>
        <taxon>Rhabditomorpha</taxon>
        <taxon>Rhabditoidea</taxon>
        <taxon>Rhabditidae</taxon>
        <taxon>Peloderinae</taxon>
        <taxon>Caenorhabditis</taxon>
    </lineage>
</organism>
<feature type="region of interest" description="Disordered" evidence="1">
    <location>
        <begin position="22"/>
        <end position="55"/>
    </location>
</feature>
<proteinExistence type="predicted"/>
<evidence type="ECO:0000313" key="2">
    <source>
        <dbReference type="EMBL" id="ULU12457.1"/>
    </source>
</evidence>
<name>A0AAE9IZI6_CAEBR</name>
<dbReference type="Proteomes" id="UP000827892">
    <property type="component" value="Chromosome I"/>
</dbReference>
<protein>
    <submittedName>
        <fullName evidence="2">Uncharacterized protein</fullName>
    </submittedName>
</protein>
<sequence length="170" mass="19029">MVGPKIMRDLFQKCSVLMDHGGHDHGGHDHGGHDHGGHDHHDHHDHHHGGWGHDHGNGGGGGDGWGYRPFTGFGGGRYYGGGGLLSRLFGWRRRRYYNGYGGGYNGYPNYGGGFCRLTQFVDYVGQMPRFYCDCPPYPPNYQWYQCSPTSPAPLRVIQANVRDRQADRQT</sequence>
<evidence type="ECO:0000256" key="1">
    <source>
        <dbReference type="SAM" id="MobiDB-lite"/>
    </source>
</evidence>
<gene>
    <name evidence="2" type="ORF">L3Y34_015622</name>
</gene>